<accession>A0AAD9KLD2</accession>
<keyword evidence="7" id="KW-0675">Receptor</keyword>
<dbReference type="InterPro" id="IPR017452">
    <property type="entry name" value="GPCR_Rhodpsn_7TM"/>
</dbReference>
<proteinExistence type="inferred from homology"/>
<dbReference type="Gene3D" id="1.20.1070.10">
    <property type="entry name" value="Rhodopsin 7-helix transmembrane proteins"/>
    <property type="match status" value="1"/>
</dbReference>
<feature type="transmembrane region" description="Helical" evidence="10">
    <location>
        <begin position="330"/>
        <end position="355"/>
    </location>
</feature>
<evidence type="ECO:0000256" key="6">
    <source>
        <dbReference type="ARBA" id="ARBA00023136"/>
    </source>
</evidence>
<feature type="transmembrane region" description="Helical" evidence="10">
    <location>
        <begin position="153"/>
        <end position="178"/>
    </location>
</feature>
<dbReference type="Proteomes" id="UP001209878">
    <property type="component" value="Unassembled WGS sequence"/>
</dbReference>
<dbReference type="SUPFAM" id="SSF81321">
    <property type="entry name" value="Family A G protein-coupled receptor-like"/>
    <property type="match status" value="1"/>
</dbReference>
<evidence type="ECO:0000256" key="10">
    <source>
        <dbReference type="SAM" id="Phobius"/>
    </source>
</evidence>
<dbReference type="GO" id="GO:0004983">
    <property type="term" value="F:neuropeptide Y receptor activity"/>
    <property type="evidence" value="ECO:0007669"/>
    <property type="project" value="InterPro"/>
</dbReference>
<comment type="subcellular location">
    <subcellularLocation>
        <location evidence="1">Membrane</location>
        <topology evidence="1">Multi-pass membrane protein</topology>
    </subcellularLocation>
</comment>
<dbReference type="PROSITE" id="PS50262">
    <property type="entry name" value="G_PROTEIN_RECEP_F1_2"/>
    <property type="match status" value="1"/>
</dbReference>
<evidence type="ECO:0000313" key="13">
    <source>
        <dbReference type="EMBL" id="KAK2173279.1"/>
    </source>
</evidence>
<organism evidence="13 14">
    <name type="scientific">Ridgeia piscesae</name>
    <name type="common">Tubeworm</name>
    <dbReference type="NCBI Taxonomy" id="27915"/>
    <lineage>
        <taxon>Eukaryota</taxon>
        <taxon>Metazoa</taxon>
        <taxon>Spiralia</taxon>
        <taxon>Lophotrochozoa</taxon>
        <taxon>Annelida</taxon>
        <taxon>Polychaeta</taxon>
        <taxon>Sedentaria</taxon>
        <taxon>Canalipalpata</taxon>
        <taxon>Sabellida</taxon>
        <taxon>Siboglinidae</taxon>
        <taxon>Ridgeia</taxon>
    </lineage>
</organism>
<dbReference type="GO" id="GO:0043005">
    <property type="term" value="C:neuron projection"/>
    <property type="evidence" value="ECO:0007669"/>
    <property type="project" value="TreeGrafter"/>
</dbReference>
<dbReference type="Pfam" id="PF00001">
    <property type="entry name" value="7tm_1"/>
    <property type="match status" value="1"/>
</dbReference>
<dbReference type="AlphaFoldDB" id="A0AAD9KLD2"/>
<keyword evidence="4 10" id="KW-1133">Transmembrane helix</keyword>
<feature type="transmembrane region" description="Helical" evidence="10">
    <location>
        <begin position="298"/>
        <end position="318"/>
    </location>
</feature>
<evidence type="ECO:0000256" key="3">
    <source>
        <dbReference type="ARBA" id="ARBA00022692"/>
    </source>
</evidence>
<feature type="transmembrane region" description="Helical" evidence="10">
    <location>
        <begin position="116"/>
        <end position="141"/>
    </location>
</feature>
<keyword evidence="5" id="KW-0297">G-protein coupled receptor</keyword>
<keyword evidence="11" id="KW-0732">Signal</keyword>
<dbReference type="PRINTS" id="PR01012">
    <property type="entry name" value="NRPEPTIDEYR"/>
</dbReference>
<dbReference type="PANTHER" id="PTHR24235">
    <property type="entry name" value="NEUROPEPTIDE Y RECEPTOR"/>
    <property type="match status" value="1"/>
</dbReference>
<evidence type="ECO:0000256" key="11">
    <source>
        <dbReference type="SAM" id="SignalP"/>
    </source>
</evidence>
<feature type="compositionally biased region" description="Polar residues" evidence="9">
    <location>
        <begin position="45"/>
        <end position="59"/>
    </location>
</feature>
<keyword evidence="14" id="KW-1185">Reference proteome</keyword>
<dbReference type="CDD" id="cd15203">
    <property type="entry name" value="7tmA_NPYR-like"/>
    <property type="match status" value="1"/>
</dbReference>
<evidence type="ECO:0000256" key="4">
    <source>
        <dbReference type="ARBA" id="ARBA00022989"/>
    </source>
</evidence>
<feature type="transmembrane region" description="Helical" evidence="10">
    <location>
        <begin position="247"/>
        <end position="268"/>
    </location>
</feature>
<keyword evidence="6 10" id="KW-0472">Membrane</keyword>
<sequence>MTSISYRPYSQHRKETAWCHLPTILLILLLSGASAQPAQPEPEVTPTTSLLQRNTTSGDTNSTTAKINYDVMKSPWLRGFFILLYCIIFVLGVSGNSLVVYIVVHNKAIQTITNIFICNLALSDIMMCLLAVPFTPLSAFLNSWIFGDALCHIVPMTLGVSVYVSTLTSTAIAVDRYFVIVHPFKPRMKVFVCLMLIVAIWVVSVSISLPLAIYQKVSWVEHEQAYICYEHWPKTTARQFFTVTSLILQYIVPCSVITFCYAKVSLVLRARARAKLGQKSRDREQMDIQRKRRTNRMLIAMVTIFVCCWLPLNVVHVTQEYHQMGEDTRYFLMLFFVAHVTAMSSTIYNPFLYAWMNESFRNEFKTIMPFAFRSAARGGKGGAAKNANGGASQYATVDTQNSFVNRSPVRTDTGAGTGNATASASNTAIPTTVAGNGKTSPTDGATYDAESNRVHLAISEGEAC</sequence>
<evidence type="ECO:0000256" key="1">
    <source>
        <dbReference type="ARBA" id="ARBA00004141"/>
    </source>
</evidence>
<keyword evidence="8" id="KW-0807">Transducer</keyword>
<evidence type="ECO:0000256" key="5">
    <source>
        <dbReference type="ARBA" id="ARBA00023040"/>
    </source>
</evidence>
<feature type="transmembrane region" description="Helical" evidence="10">
    <location>
        <begin position="80"/>
        <end position="104"/>
    </location>
</feature>
<dbReference type="GO" id="GO:0042923">
    <property type="term" value="F:neuropeptide binding"/>
    <property type="evidence" value="ECO:0007669"/>
    <property type="project" value="TreeGrafter"/>
</dbReference>
<comment type="caution">
    <text evidence="13">The sequence shown here is derived from an EMBL/GenBank/DDBJ whole genome shotgun (WGS) entry which is preliminary data.</text>
</comment>
<evidence type="ECO:0000313" key="14">
    <source>
        <dbReference type="Proteomes" id="UP001209878"/>
    </source>
</evidence>
<feature type="domain" description="G-protein coupled receptors family 1 profile" evidence="12">
    <location>
        <begin position="95"/>
        <end position="353"/>
    </location>
</feature>
<name>A0AAD9KLD2_RIDPI</name>
<feature type="chain" id="PRO_5042097006" description="G-protein coupled receptors family 1 profile domain-containing protein" evidence="11">
    <location>
        <begin position="36"/>
        <end position="464"/>
    </location>
</feature>
<feature type="signal peptide" evidence="11">
    <location>
        <begin position="1"/>
        <end position="35"/>
    </location>
</feature>
<feature type="region of interest" description="Disordered" evidence="9">
    <location>
        <begin position="414"/>
        <end position="448"/>
    </location>
</feature>
<evidence type="ECO:0000256" key="9">
    <source>
        <dbReference type="SAM" id="MobiDB-lite"/>
    </source>
</evidence>
<dbReference type="EMBL" id="JAODUO010000887">
    <property type="protein sequence ID" value="KAK2173279.1"/>
    <property type="molecule type" value="Genomic_DNA"/>
</dbReference>
<evidence type="ECO:0000256" key="7">
    <source>
        <dbReference type="ARBA" id="ARBA00023170"/>
    </source>
</evidence>
<feature type="region of interest" description="Disordered" evidence="9">
    <location>
        <begin position="38"/>
        <end position="59"/>
    </location>
</feature>
<dbReference type="GO" id="GO:0005886">
    <property type="term" value="C:plasma membrane"/>
    <property type="evidence" value="ECO:0007669"/>
    <property type="project" value="TreeGrafter"/>
</dbReference>
<evidence type="ECO:0000256" key="8">
    <source>
        <dbReference type="ARBA" id="ARBA00023224"/>
    </source>
</evidence>
<dbReference type="InterPro" id="IPR000276">
    <property type="entry name" value="GPCR_Rhodpsn"/>
</dbReference>
<feature type="transmembrane region" description="Helical" evidence="10">
    <location>
        <begin position="190"/>
        <end position="213"/>
    </location>
</feature>
<dbReference type="SMART" id="SM01381">
    <property type="entry name" value="7TM_GPCR_Srsx"/>
    <property type="match status" value="1"/>
</dbReference>
<reference evidence="13" key="1">
    <citation type="journal article" date="2023" name="Mol. Biol. Evol.">
        <title>Third-Generation Sequencing Reveals the Adaptive Role of the Epigenome in Three Deep-Sea Polychaetes.</title>
        <authorList>
            <person name="Perez M."/>
            <person name="Aroh O."/>
            <person name="Sun Y."/>
            <person name="Lan Y."/>
            <person name="Juniper S.K."/>
            <person name="Young C.R."/>
            <person name="Angers B."/>
            <person name="Qian P.Y."/>
        </authorList>
    </citation>
    <scope>NUCLEOTIDE SEQUENCE</scope>
    <source>
        <strain evidence="13">R07B-5</strain>
    </source>
</reference>
<evidence type="ECO:0000259" key="12">
    <source>
        <dbReference type="PROSITE" id="PS50262"/>
    </source>
</evidence>
<gene>
    <name evidence="13" type="ORF">NP493_887g01004</name>
</gene>
<dbReference type="PRINTS" id="PR00237">
    <property type="entry name" value="GPCRRHODOPSN"/>
</dbReference>
<keyword evidence="3 10" id="KW-0812">Transmembrane</keyword>
<evidence type="ECO:0000256" key="2">
    <source>
        <dbReference type="ARBA" id="ARBA00010663"/>
    </source>
</evidence>
<protein>
    <recommendedName>
        <fullName evidence="12">G-protein coupled receptors family 1 profile domain-containing protein</fullName>
    </recommendedName>
</protein>
<dbReference type="InterPro" id="IPR000611">
    <property type="entry name" value="NPY_rcpt"/>
</dbReference>
<comment type="similarity">
    <text evidence="2">Belongs to the G-protein coupled receptor 1 family.</text>
</comment>
<dbReference type="PANTHER" id="PTHR24235:SF29">
    <property type="entry name" value="GH23382P"/>
    <property type="match status" value="1"/>
</dbReference>
<feature type="compositionally biased region" description="Low complexity" evidence="9">
    <location>
        <begin position="418"/>
        <end position="428"/>
    </location>
</feature>
<feature type="compositionally biased region" description="Polar residues" evidence="9">
    <location>
        <begin position="429"/>
        <end position="443"/>
    </location>
</feature>